<dbReference type="AlphaFoldDB" id="A0A1M4S8V8"/>
<dbReference type="Proteomes" id="UP000184148">
    <property type="component" value="Unassembled WGS sequence"/>
</dbReference>
<dbReference type="STRING" id="1121429.SAMN02745133_00014"/>
<proteinExistence type="predicted"/>
<dbReference type="GO" id="GO:0016301">
    <property type="term" value="F:kinase activity"/>
    <property type="evidence" value="ECO:0007669"/>
    <property type="project" value="UniProtKB-KW"/>
</dbReference>
<reference evidence="4" key="1">
    <citation type="submission" date="2016-11" db="EMBL/GenBank/DDBJ databases">
        <authorList>
            <person name="Varghese N."/>
            <person name="Submissions S."/>
        </authorList>
    </citation>
    <scope>NUCLEOTIDE SEQUENCE [LARGE SCALE GENOMIC DNA]</scope>
    <source>
        <strain evidence="4">DSM 12395</strain>
    </source>
</reference>
<protein>
    <submittedName>
        <fullName evidence="3">Adenylylsulphate kinase</fullName>
    </submittedName>
</protein>
<dbReference type="PANTHER" id="PTHR42700:SF1">
    <property type="entry name" value="SULFATE ADENYLYLTRANSFERASE"/>
    <property type="match status" value="1"/>
</dbReference>
<dbReference type="GO" id="GO:0005737">
    <property type="term" value="C:cytoplasm"/>
    <property type="evidence" value="ECO:0007669"/>
    <property type="project" value="TreeGrafter"/>
</dbReference>
<gene>
    <name evidence="3" type="ORF">SAMN02745133_00014</name>
</gene>
<evidence type="ECO:0000313" key="3">
    <source>
        <dbReference type="EMBL" id="SHE28598.1"/>
    </source>
</evidence>
<dbReference type="InterPro" id="IPR027417">
    <property type="entry name" value="P-loop_NTPase"/>
</dbReference>
<sequence length="85" mass="9637">MSEKKLILNRGVTIWLTGLSGAGKTTIGHLLKEKLRKWGIKVEVLDGDKIRQHLTADLGFSKQDREKMQVKTDIYCRIPVSANFL</sequence>
<dbReference type="EMBL" id="FQUY01000001">
    <property type="protein sequence ID" value="SHE28598.1"/>
    <property type="molecule type" value="Genomic_DNA"/>
</dbReference>
<evidence type="ECO:0000313" key="4">
    <source>
        <dbReference type="Proteomes" id="UP000184148"/>
    </source>
</evidence>
<dbReference type="InterPro" id="IPR050512">
    <property type="entry name" value="Sulf_AdTrans/APS_kinase"/>
</dbReference>
<organism evidence="3 4">
    <name type="scientific">Desulforamulus putei DSM 12395</name>
    <dbReference type="NCBI Taxonomy" id="1121429"/>
    <lineage>
        <taxon>Bacteria</taxon>
        <taxon>Bacillati</taxon>
        <taxon>Bacillota</taxon>
        <taxon>Clostridia</taxon>
        <taxon>Eubacteriales</taxon>
        <taxon>Peptococcaceae</taxon>
        <taxon>Desulforamulus</taxon>
    </lineage>
</organism>
<keyword evidence="4" id="KW-1185">Reference proteome</keyword>
<keyword evidence="1" id="KW-0808">Transferase</keyword>
<dbReference type="GO" id="GO:0010134">
    <property type="term" value="P:sulfate assimilation via adenylyl sulfate reduction"/>
    <property type="evidence" value="ECO:0007669"/>
    <property type="project" value="TreeGrafter"/>
</dbReference>
<dbReference type="SUPFAM" id="SSF52540">
    <property type="entry name" value="P-loop containing nucleoside triphosphate hydrolases"/>
    <property type="match status" value="1"/>
</dbReference>
<dbReference type="GO" id="GO:0004781">
    <property type="term" value="F:sulfate adenylyltransferase (ATP) activity"/>
    <property type="evidence" value="ECO:0007669"/>
    <property type="project" value="TreeGrafter"/>
</dbReference>
<evidence type="ECO:0000259" key="2">
    <source>
        <dbReference type="Pfam" id="PF01583"/>
    </source>
</evidence>
<dbReference type="PANTHER" id="PTHR42700">
    <property type="entry name" value="SULFATE ADENYLYLTRANSFERASE"/>
    <property type="match status" value="1"/>
</dbReference>
<dbReference type="Gene3D" id="3.40.50.300">
    <property type="entry name" value="P-loop containing nucleotide triphosphate hydrolases"/>
    <property type="match status" value="1"/>
</dbReference>
<accession>A0A1M4S8V8</accession>
<dbReference type="InterPro" id="IPR059117">
    <property type="entry name" value="APS_kinase_dom"/>
</dbReference>
<name>A0A1M4S8V8_9FIRM</name>
<dbReference type="RefSeq" id="WP_084127599.1">
    <property type="nucleotide sequence ID" value="NZ_FQUY01000001.1"/>
</dbReference>
<feature type="domain" description="APS kinase" evidence="2">
    <location>
        <begin position="10"/>
        <end position="68"/>
    </location>
</feature>
<keyword evidence="3" id="KW-0418">Kinase</keyword>
<dbReference type="GO" id="GO:0019379">
    <property type="term" value="P:sulfate assimilation, phosphoadenylyl sulfate reduction by phosphoadenylyl-sulfate reductase (thioredoxin)"/>
    <property type="evidence" value="ECO:0007669"/>
    <property type="project" value="TreeGrafter"/>
</dbReference>
<evidence type="ECO:0000256" key="1">
    <source>
        <dbReference type="ARBA" id="ARBA00022679"/>
    </source>
</evidence>
<dbReference type="Pfam" id="PF01583">
    <property type="entry name" value="APS_kinase"/>
    <property type="match status" value="1"/>
</dbReference>